<organism evidence="10 11">
    <name type="scientific">Methanobrevibacter arboriphilus JCM 13429 = DSM 1125</name>
    <dbReference type="NCBI Taxonomy" id="1300164"/>
    <lineage>
        <taxon>Archaea</taxon>
        <taxon>Methanobacteriati</taxon>
        <taxon>Methanobacteriota</taxon>
        <taxon>Methanomada group</taxon>
        <taxon>Methanobacteria</taxon>
        <taxon>Methanobacteriales</taxon>
        <taxon>Methanobacteriaceae</taxon>
        <taxon>Methanobrevibacter</taxon>
    </lineage>
</organism>
<sequence>MKAPIVEIFSSFQGEGLWIGKRQIFIRFAGCNLNCNYCDTKNSQNVNNGILKSVEEVVKKIKELETPDLHSISFTGGEPLLYFDFINEIISQTDFKIMIETNGTLPDSLSKINNLNCVSLDLKLPEHFNKDWNEEIFNNEILSIKSLIANKKNFYCKIVVSPSTSLATIKELGEKIHKIFPNDKFSIVLQPESPIKQWKNKSNAFFEFSESLGEYFNVFIIPQTHKILNIE</sequence>
<dbReference type="HAMAP" id="MF_00917">
    <property type="entry name" value="QueE"/>
    <property type="match status" value="1"/>
</dbReference>
<dbReference type="Pfam" id="PF04055">
    <property type="entry name" value="Radical_SAM"/>
    <property type="match status" value="1"/>
</dbReference>
<evidence type="ECO:0000256" key="6">
    <source>
        <dbReference type="ARBA" id="ARBA00023014"/>
    </source>
</evidence>
<evidence type="ECO:0000256" key="8">
    <source>
        <dbReference type="HAMAP-Rule" id="MF_00917"/>
    </source>
</evidence>
<dbReference type="InterPro" id="IPR058240">
    <property type="entry name" value="rSAM_sf"/>
</dbReference>
<feature type="binding site" evidence="8">
    <location>
        <begin position="12"/>
        <end position="14"/>
    </location>
    <ligand>
        <name>substrate</name>
    </ligand>
</feature>
<dbReference type="Proteomes" id="UP000191661">
    <property type="component" value="Unassembled WGS sequence"/>
</dbReference>
<feature type="binding site" evidence="8">
    <location>
        <position position="40"/>
    </location>
    <ligand>
        <name>Mg(2+)</name>
        <dbReference type="ChEBI" id="CHEBI:18420"/>
    </ligand>
</feature>
<dbReference type="SUPFAM" id="SSF102114">
    <property type="entry name" value="Radical SAM enzymes"/>
    <property type="match status" value="1"/>
</dbReference>
<feature type="binding site" evidence="8">
    <location>
        <position position="75"/>
    </location>
    <ligand>
        <name>substrate</name>
    </ligand>
</feature>
<evidence type="ECO:0000313" key="10">
    <source>
        <dbReference type="EMBL" id="OQD58317.1"/>
    </source>
</evidence>
<keyword evidence="11" id="KW-1185">Reference proteome</keyword>
<keyword evidence="5 8" id="KW-0408">Iron</keyword>
<feature type="binding site" evidence="8">
    <location>
        <position position="38"/>
    </location>
    <ligand>
        <name>[4Fe-4S] cluster</name>
        <dbReference type="ChEBI" id="CHEBI:49883"/>
        <note>4Fe-4S-S-AdoMet</note>
    </ligand>
</feature>
<keyword evidence="3 8" id="KW-0479">Metal-binding</keyword>
<gene>
    <name evidence="8 10" type="primary">queE</name>
    <name evidence="10" type="ORF">MBBAR_21c00360</name>
</gene>
<dbReference type="UniPathway" id="UPA00391"/>
<evidence type="ECO:0000256" key="7">
    <source>
        <dbReference type="ARBA" id="ARBA00023239"/>
    </source>
</evidence>
<dbReference type="PROSITE" id="PS51918">
    <property type="entry name" value="RADICAL_SAM"/>
    <property type="match status" value="1"/>
</dbReference>
<dbReference type="Gene3D" id="3.20.20.70">
    <property type="entry name" value="Aldolase class I"/>
    <property type="match status" value="1"/>
</dbReference>
<feature type="binding site" evidence="8">
    <location>
        <position position="77"/>
    </location>
    <ligand>
        <name>S-adenosyl-L-methionine</name>
        <dbReference type="ChEBI" id="CHEBI:59789"/>
    </ligand>
</feature>
<reference evidence="10 11" key="1">
    <citation type="submission" date="2014-12" db="EMBL/GenBank/DDBJ databases">
        <title>Genome sequence of Methanobrevibacter arboriphilicus DH1, DSM1125.</title>
        <authorList>
            <person name="Poehlein A."/>
            <person name="Thauer R.K."/>
            <person name="Seedorf H."/>
            <person name="Daniel R."/>
        </authorList>
    </citation>
    <scope>NUCLEOTIDE SEQUENCE [LARGE SCALE GENOMIC DNA]</scope>
    <source>
        <strain evidence="10 11">DH1</strain>
    </source>
</reference>
<dbReference type="GO" id="GO:1904047">
    <property type="term" value="F:S-adenosyl-L-methionine binding"/>
    <property type="evidence" value="ECO:0007669"/>
    <property type="project" value="UniProtKB-UniRule"/>
</dbReference>
<evidence type="ECO:0000256" key="5">
    <source>
        <dbReference type="ARBA" id="ARBA00023004"/>
    </source>
</evidence>
<dbReference type="AlphaFoldDB" id="A0A1V6N150"/>
<feature type="binding site" evidence="8">
    <location>
        <position position="35"/>
    </location>
    <ligand>
        <name>[4Fe-4S] cluster</name>
        <dbReference type="ChEBI" id="CHEBI:49883"/>
        <note>4Fe-4S-S-AdoMet</note>
    </ligand>
</feature>
<comment type="caution">
    <text evidence="10">The sequence shown here is derived from an EMBL/GenBank/DDBJ whole genome shotgun (WGS) entry which is preliminary data.</text>
</comment>
<comment type="catalytic activity">
    <reaction evidence="8">
        <text>6-carboxy-5,6,7,8-tetrahydropterin + H(+) = 7-carboxy-7-carbaguanine + NH4(+)</text>
        <dbReference type="Rhea" id="RHEA:27974"/>
        <dbReference type="ChEBI" id="CHEBI:15378"/>
        <dbReference type="ChEBI" id="CHEBI:28938"/>
        <dbReference type="ChEBI" id="CHEBI:61032"/>
        <dbReference type="ChEBI" id="CHEBI:61036"/>
        <dbReference type="EC" id="4.3.99.3"/>
    </reaction>
</comment>
<evidence type="ECO:0000259" key="9">
    <source>
        <dbReference type="PROSITE" id="PS51918"/>
    </source>
</evidence>
<feature type="binding site" evidence="8">
    <location>
        <position position="31"/>
    </location>
    <ligand>
        <name>[4Fe-4S] cluster</name>
        <dbReference type="ChEBI" id="CHEBI:49883"/>
        <note>4Fe-4S-S-AdoMet</note>
    </ligand>
</feature>
<dbReference type="PIRSF" id="PIRSF000370">
    <property type="entry name" value="QueE"/>
    <property type="match status" value="1"/>
</dbReference>
<evidence type="ECO:0000256" key="3">
    <source>
        <dbReference type="ARBA" id="ARBA00022723"/>
    </source>
</evidence>
<dbReference type="EMBL" id="JXMW01000021">
    <property type="protein sequence ID" value="OQD58317.1"/>
    <property type="molecule type" value="Genomic_DNA"/>
</dbReference>
<comment type="cofactor">
    <cofactor evidence="8">
        <name>[4Fe-4S] cluster</name>
        <dbReference type="ChEBI" id="CHEBI:49883"/>
    </cofactor>
    <text evidence="8">Binds 1 [4Fe-4S] cluster. The cluster is coordinated with 3 cysteines and an exchangeable S-adenosyl-L-methionine.</text>
</comment>
<feature type="binding site" evidence="8">
    <location>
        <position position="27"/>
    </location>
    <ligand>
        <name>substrate</name>
    </ligand>
</feature>
<comment type="cofactor">
    <cofactor evidence="8">
        <name>Mg(2+)</name>
        <dbReference type="ChEBI" id="CHEBI:18420"/>
    </cofactor>
</comment>
<comment type="similarity">
    <text evidence="8">Belongs to the radical SAM superfamily. 7-carboxy-7-deazaguanine synthase family.</text>
</comment>
<dbReference type="EC" id="4.3.99.3" evidence="8"/>
<comment type="subunit">
    <text evidence="8">Homodimer.</text>
</comment>
<keyword evidence="7 8" id="KW-0456">Lyase</keyword>
<keyword evidence="4 8" id="KW-0460">Magnesium</keyword>
<dbReference type="SFLD" id="SFLDS00029">
    <property type="entry name" value="Radical_SAM"/>
    <property type="match status" value="1"/>
</dbReference>
<dbReference type="PANTHER" id="PTHR42836">
    <property type="entry name" value="7-CARBOXY-7-DEAZAGUANINE SYNTHASE"/>
    <property type="match status" value="1"/>
</dbReference>
<keyword evidence="6 8" id="KW-0411">Iron-sulfur</keyword>
<evidence type="ECO:0000256" key="1">
    <source>
        <dbReference type="ARBA" id="ARBA00022485"/>
    </source>
</evidence>
<dbReference type="GO" id="GO:0051539">
    <property type="term" value="F:4 iron, 4 sulfur cluster binding"/>
    <property type="evidence" value="ECO:0007669"/>
    <property type="project" value="UniProtKB-UniRule"/>
</dbReference>
<name>A0A1V6N150_METAZ</name>
<dbReference type="InterPro" id="IPR024924">
    <property type="entry name" value="7-CO-7-deazaguanine_synth-like"/>
</dbReference>
<dbReference type="InterPro" id="IPR013785">
    <property type="entry name" value="Aldolase_TIM"/>
</dbReference>
<comment type="function">
    <text evidence="8">Catalyzes the complex heterocyclic radical-mediated conversion of 6-carboxy-5,6,7,8-tetrahydropterin (CPH4) to 7-carboxy-7-deazaguanine (CDG), a step common to the biosynthetic pathways of all 7-deazapurine-containing compounds.</text>
</comment>
<accession>A0A1V6N150</accession>
<dbReference type="GO" id="GO:0000287">
    <property type="term" value="F:magnesium ion binding"/>
    <property type="evidence" value="ECO:0007669"/>
    <property type="project" value="UniProtKB-UniRule"/>
</dbReference>
<evidence type="ECO:0000256" key="2">
    <source>
        <dbReference type="ARBA" id="ARBA00022691"/>
    </source>
</evidence>
<evidence type="ECO:0000256" key="4">
    <source>
        <dbReference type="ARBA" id="ARBA00022842"/>
    </source>
</evidence>
<comment type="caution">
    <text evidence="8">Lacks conserved residue(s) required for the propagation of feature annotation.</text>
</comment>
<dbReference type="PANTHER" id="PTHR42836:SF1">
    <property type="entry name" value="7-CARBOXY-7-DEAZAGUANINE SYNTHASE"/>
    <property type="match status" value="1"/>
</dbReference>
<proteinExistence type="inferred from homology"/>
<dbReference type="GO" id="GO:0016840">
    <property type="term" value="F:carbon-nitrogen lyase activity"/>
    <property type="evidence" value="ECO:0007669"/>
    <property type="project" value="UniProtKB-UniRule"/>
</dbReference>
<feature type="domain" description="Radical SAM core" evidence="9">
    <location>
        <begin position="18"/>
        <end position="231"/>
    </location>
</feature>
<keyword evidence="2 8" id="KW-0949">S-adenosyl-L-methionine</keyword>
<dbReference type="OrthoDB" id="7980at2157"/>
<comment type="pathway">
    <text evidence="8">Purine metabolism; 7-cyano-7-deazaguanine biosynthesis.</text>
</comment>
<protein>
    <recommendedName>
        <fullName evidence="8">7-carboxy-7-deazaguanine synthase</fullName>
        <shortName evidence="8">CDG synthase</shortName>
        <ecNumber evidence="8">4.3.99.3</ecNumber>
    </recommendedName>
    <alternativeName>
        <fullName evidence="8">Archaeosine biosynthesis protein QueE</fullName>
    </alternativeName>
</protein>
<keyword evidence="1 8" id="KW-0004">4Fe-4S</keyword>
<dbReference type="InterPro" id="IPR007197">
    <property type="entry name" value="rSAM"/>
</dbReference>
<dbReference type="CDD" id="cd01335">
    <property type="entry name" value="Radical_SAM"/>
    <property type="match status" value="1"/>
</dbReference>
<evidence type="ECO:0000313" key="11">
    <source>
        <dbReference type="Proteomes" id="UP000191661"/>
    </source>
</evidence>
<feature type="binding site" evidence="8">
    <location>
        <begin position="37"/>
        <end position="39"/>
    </location>
    <ligand>
        <name>S-adenosyl-L-methionine</name>
        <dbReference type="ChEBI" id="CHEBI:59789"/>
    </ligand>
</feature>
<comment type="cofactor">
    <cofactor evidence="8">
        <name>S-adenosyl-L-methionine</name>
        <dbReference type="ChEBI" id="CHEBI:59789"/>
    </cofactor>
    <text evidence="8">Binds 1 S-adenosyl-L-methionine per subunit.</text>
</comment>